<feature type="transmembrane region" description="Helical" evidence="5">
    <location>
        <begin position="213"/>
        <end position="237"/>
    </location>
</feature>
<proteinExistence type="inferred from homology"/>
<sequence length="267" mass="27943">MLVLVVMCVCGGSLIGLLNGMLGVGGSFIAIPLLDEVLLRLGVSPSAAHVMAVGTAPATILFTCISSFLAHRALGSMRGDLLRRMGPFILVGSLAGAFLAPHMPTLFLKLLFAAVLMLMGVHLLLPQKTQEKSSEKLAFLEPVSFFFGMLASMSGLAGTLICVTYLYWRGVSWRQAVGTSSGIGLVIAVTSTLGYIGSGWGENSLPAWSLGYLYLPGALCLLVPGMLMARLGAVLVNAKNMPLAAMKKGVAVMNIGMAIHVASSVWS</sequence>
<dbReference type="AlphaFoldDB" id="A0A921AXM1"/>
<reference evidence="6" key="2">
    <citation type="submission" date="2021-09" db="EMBL/GenBank/DDBJ databases">
        <authorList>
            <person name="Gilroy R."/>
        </authorList>
    </citation>
    <scope>NUCLEOTIDE SEQUENCE</scope>
    <source>
        <strain evidence="6">ChiGjej2B2-19336</strain>
    </source>
</reference>
<name>A0A921AXM1_9BACT</name>
<dbReference type="Proteomes" id="UP000698963">
    <property type="component" value="Unassembled WGS sequence"/>
</dbReference>
<reference evidence="6" key="1">
    <citation type="journal article" date="2021" name="PeerJ">
        <title>Extensive microbial diversity within the chicken gut microbiome revealed by metagenomics and culture.</title>
        <authorList>
            <person name="Gilroy R."/>
            <person name="Ravi A."/>
            <person name="Getino M."/>
            <person name="Pursley I."/>
            <person name="Horton D.L."/>
            <person name="Alikhan N.F."/>
            <person name="Baker D."/>
            <person name="Gharbi K."/>
            <person name="Hall N."/>
            <person name="Watson M."/>
            <person name="Adriaenssens E.M."/>
            <person name="Foster-Nyarko E."/>
            <person name="Jarju S."/>
            <person name="Secka A."/>
            <person name="Antonio M."/>
            <person name="Oren A."/>
            <person name="Chaudhuri R.R."/>
            <person name="La Ragione R."/>
            <person name="Hildebrand F."/>
            <person name="Pallen M.J."/>
        </authorList>
    </citation>
    <scope>NUCLEOTIDE SEQUENCE</scope>
    <source>
        <strain evidence="6">ChiGjej2B2-19336</strain>
    </source>
</reference>
<evidence type="ECO:0000256" key="2">
    <source>
        <dbReference type="ARBA" id="ARBA00022692"/>
    </source>
</evidence>
<feature type="transmembrane region" description="Helical" evidence="5">
    <location>
        <begin position="106"/>
        <end position="125"/>
    </location>
</feature>
<dbReference type="InterPro" id="IPR002781">
    <property type="entry name" value="TM_pro_TauE-like"/>
</dbReference>
<accession>A0A921AXM1</accession>
<dbReference type="Pfam" id="PF01925">
    <property type="entry name" value="TauE"/>
    <property type="match status" value="1"/>
</dbReference>
<comment type="subcellular location">
    <subcellularLocation>
        <location evidence="5">Cell membrane</location>
        <topology evidence="5">Multi-pass membrane protein</topology>
    </subcellularLocation>
    <subcellularLocation>
        <location evidence="1">Membrane</location>
        <topology evidence="1">Multi-pass membrane protein</topology>
    </subcellularLocation>
</comment>
<keyword evidence="2 5" id="KW-0812">Transmembrane</keyword>
<feature type="transmembrane region" description="Helical" evidence="5">
    <location>
        <begin position="81"/>
        <end position="100"/>
    </location>
</feature>
<feature type="transmembrane region" description="Helical" evidence="5">
    <location>
        <begin position="145"/>
        <end position="168"/>
    </location>
</feature>
<dbReference type="GO" id="GO:0005886">
    <property type="term" value="C:plasma membrane"/>
    <property type="evidence" value="ECO:0007669"/>
    <property type="project" value="UniProtKB-SubCell"/>
</dbReference>
<evidence type="ECO:0000256" key="4">
    <source>
        <dbReference type="ARBA" id="ARBA00023136"/>
    </source>
</evidence>
<evidence type="ECO:0000256" key="1">
    <source>
        <dbReference type="ARBA" id="ARBA00004141"/>
    </source>
</evidence>
<dbReference type="EMBL" id="DYZA01000178">
    <property type="protein sequence ID" value="HJD97739.1"/>
    <property type="molecule type" value="Genomic_DNA"/>
</dbReference>
<keyword evidence="3 5" id="KW-1133">Transmembrane helix</keyword>
<keyword evidence="5" id="KW-1003">Cell membrane</keyword>
<feature type="transmembrane region" description="Helical" evidence="5">
    <location>
        <begin position="46"/>
        <end position="69"/>
    </location>
</feature>
<dbReference type="RefSeq" id="WP_304122785.1">
    <property type="nucleotide sequence ID" value="NZ_DYZA01000178.1"/>
</dbReference>
<dbReference type="PANTHER" id="PTHR43483:SF3">
    <property type="entry name" value="MEMBRANE TRANSPORTER PROTEIN HI_0806-RELATED"/>
    <property type="match status" value="1"/>
</dbReference>
<evidence type="ECO:0000256" key="3">
    <source>
        <dbReference type="ARBA" id="ARBA00022989"/>
    </source>
</evidence>
<protein>
    <recommendedName>
        <fullName evidence="5">Probable membrane transporter protein</fullName>
    </recommendedName>
</protein>
<comment type="similarity">
    <text evidence="5">Belongs to the 4-toluene sulfonate uptake permease (TSUP) (TC 2.A.102) family.</text>
</comment>
<feature type="transmembrane region" description="Helical" evidence="5">
    <location>
        <begin position="249"/>
        <end position="266"/>
    </location>
</feature>
<dbReference type="PANTHER" id="PTHR43483">
    <property type="entry name" value="MEMBRANE TRANSPORTER PROTEIN HI_0806-RELATED"/>
    <property type="match status" value="1"/>
</dbReference>
<gene>
    <name evidence="6" type="ORF">K8W16_08860</name>
</gene>
<comment type="caution">
    <text evidence="6">The sequence shown here is derived from an EMBL/GenBank/DDBJ whole genome shotgun (WGS) entry which is preliminary data.</text>
</comment>
<evidence type="ECO:0000256" key="5">
    <source>
        <dbReference type="RuleBase" id="RU363041"/>
    </source>
</evidence>
<evidence type="ECO:0000313" key="7">
    <source>
        <dbReference type="Proteomes" id="UP000698963"/>
    </source>
</evidence>
<organism evidence="6 7">
    <name type="scientific">Mailhella massiliensis</name>
    <dbReference type="NCBI Taxonomy" id="1903261"/>
    <lineage>
        <taxon>Bacteria</taxon>
        <taxon>Pseudomonadati</taxon>
        <taxon>Thermodesulfobacteriota</taxon>
        <taxon>Desulfovibrionia</taxon>
        <taxon>Desulfovibrionales</taxon>
        <taxon>Desulfovibrionaceae</taxon>
        <taxon>Mailhella</taxon>
    </lineage>
</organism>
<evidence type="ECO:0000313" key="6">
    <source>
        <dbReference type="EMBL" id="HJD97739.1"/>
    </source>
</evidence>
<keyword evidence="4 5" id="KW-0472">Membrane</keyword>